<dbReference type="EMBL" id="FRAT01000012">
    <property type="protein sequence ID" value="SHL60811.1"/>
    <property type="molecule type" value="Genomic_DNA"/>
</dbReference>
<dbReference type="AlphaFoldDB" id="A0A1M7C0S2"/>
<dbReference type="InterPro" id="IPR013766">
    <property type="entry name" value="Thioredoxin_domain"/>
</dbReference>
<dbReference type="Gene3D" id="3.40.30.10">
    <property type="entry name" value="Glutaredoxin"/>
    <property type="match status" value="1"/>
</dbReference>
<protein>
    <submittedName>
        <fullName evidence="3">AhpC/TSA family protein</fullName>
    </submittedName>
</protein>
<dbReference type="Proteomes" id="UP000198940">
    <property type="component" value="Unassembled WGS sequence"/>
</dbReference>
<evidence type="ECO:0000313" key="5">
    <source>
        <dbReference type="Proteomes" id="UP000198940"/>
    </source>
</evidence>
<sequence>MGILIFDQLMEVPFNMVRFLLGLSLLSISACSEKSGQCAPVFFGGEIVNPTSDYVVLYHNDTYVDSVKLDANNHFSFNLEGIEEGLYHFDHSPELQYIYLKEGDSLLARLNTVEFDETLVFSGKGSEINNFMIEMYLAHETEEENPIVQSYYLLDPEDFSKKIDSLRSIKINHLKDFARDNELSDRVMAMAEASIDYNTYISKEKYPFYHKKKTGEDTFHELDDSFYAYRKNIDLSSRDLTYYRPYFNFMKLHFGNLSYMTCLENCPTEKKAVSDHLHFNKHKLAMVDSLVKEVGLRDILFRNIAIDYLLKERNTNEECQVFIDKFRSLSSNEAHKEEITHLFNAIRNLQPNSRIPDLTLRDVDNNVVHLKDVVDKKKNTVIYFWTASQKRHFRNISQHINTLQKKYPDHNFVGINLKTSYPQWKLLLEEYGLETDNQFYGENFKEIQTSMVVDGLNKCVITKDTLVVDGFANLYTSL</sequence>
<dbReference type="Proteomes" id="UP000184031">
    <property type="component" value="Unassembled WGS sequence"/>
</dbReference>
<evidence type="ECO:0000313" key="4">
    <source>
        <dbReference type="Proteomes" id="UP000184031"/>
    </source>
</evidence>
<organism evidence="3 4">
    <name type="scientific">Flagellimonas taeanensis</name>
    <dbReference type="NCBI Taxonomy" id="1005926"/>
    <lineage>
        <taxon>Bacteria</taxon>
        <taxon>Pseudomonadati</taxon>
        <taxon>Bacteroidota</taxon>
        <taxon>Flavobacteriia</taxon>
        <taxon>Flavobacteriales</taxon>
        <taxon>Flavobacteriaceae</taxon>
        <taxon>Flagellimonas</taxon>
    </lineage>
</organism>
<accession>A0A1M7C0S2</accession>
<dbReference type="InterPro" id="IPR036249">
    <property type="entry name" value="Thioredoxin-like_sf"/>
</dbReference>
<evidence type="ECO:0000313" key="3">
    <source>
        <dbReference type="EMBL" id="SHL60811.1"/>
    </source>
</evidence>
<feature type="domain" description="Thioredoxin" evidence="1">
    <location>
        <begin position="349"/>
        <end position="478"/>
    </location>
</feature>
<evidence type="ECO:0000313" key="2">
    <source>
        <dbReference type="EMBL" id="SFC51303.1"/>
    </source>
</evidence>
<gene>
    <name evidence="2" type="ORF">SAMN04487891_112151</name>
    <name evidence="3" type="ORF">SAMN05216293_3895</name>
</gene>
<dbReference type="SUPFAM" id="SSF52833">
    <property type="entry name" value="Thioredoxin-like"/>
    <property type="match status" value="1"/>
</dbReference>
<comment type="caution">
    <text evidence="3">The sequence shown here is derived from an EMBL/GenBank/DDBJ whole genome shotgun (WGS) entry which is preliminary data.</text>
</comment>
<keyword evidence="5" id="KW-1185">Reference proteome</keyword>
<evidence type="ECO:0000259" key="1">
    <source>
        <dbReference type="PROSITE" id="PS51352"/>
    </source>
</evidence>
<reference evidence="3 4" key="1">
    <citation type="submission" date="2016-11" db="EMBL/GenBank/DDBJ databases">
        <authorList>
            <person name="Varghese N."/>
            <person name="Submissions S."/>
        </authorList>
    </citation>
    <scope>NUCLEOTIDE SEQUENCE [LARGE SCALE GENOMIC DNA]</scope>
    <source>
        <strain evidence="3 4">CGMCC 1.12174</strain>
        <strain evidence="2 5">DSM 26351</strain>
    </source>
</reference>
<dbReference type="PROSITE" id="PS51352">
    <property type="entry name" value="THIOREDOXIN_2"/>
    <property type="match status" value="1"/>
</dbReference>
<name>A0A1M7C0S2_9FLAO</name>
<dbReference type="STRING" id="1055723.SAMN05216293_3895"/>
<proteinExistence type="predicted"/>
<dbReference type="EMBL" id="FOKU01000012">
    <property type="protein sequence ID" value="SFC51303.1"/>
    <property type="molecule type" value="Genomic_DNA"/>
</dbReference>